<protein>
    <submittedName>
        <fullName evidence="2">Uncharacterized protein</fullName>
    </submittedName>
</protein>
<name>A0A166VVF8_9HYPO</name>
<organism evidence="2 3">
    <name type="scientific">Beauveria brongniartii RCEF 3172</name>
    <dbReference type="NCBI Taxonomy" id="1081107"/>
    <lineage>
        <taxon>Eukaryota</taxon>
        <taxon>Fungi</taxon>
        <taxon>Dikarya</taxon>
        <taxon>Ascomycota</taxon>
        <taxon>Pezizomycotina</taxon>
        <taxon>Sordariomycetes</taxon>
        <taxon>Hypocreomycetidae</taxon>
        <taxon>Hypocreales</taxon>
        <taxon>Cordycipitaceae</taxon>
        <taxon>Beauveria</taxon>
        <taxon>Beauveria brongniartii</taxon>
    </lineage>
</organism>
<proteinExistence type="predicted"/>
<gene>
    <name evidence="2" type="ORF">BBO_09334</name>
</gene>
<dbReference type="EMBL" id="AZHA01000065">
    <property type="protein sequence ID" value="OAA34070.1"/>
    <property type="molecule type" value="Genomic_DNA"/>
</dbReference>
<sequence length="137" mass="14407">MSSFSRVAQQSCAAMCRRLAVKPSSLRTSFNDRFASTIGAGSGKVHQVIGAVVDAASRSECGPMHRHGWCVTPSRLISSPSVPSGYAPSAGCAGLVAQRSPSSRRPLGRRPDMGRAQTRSRGGDALQHPLRRSSTTG</sequence>
<evidence type="ECO:0000313" key="2">
    <source>
        <dbReference type="EMBL" id="OAA34070.1"/>
    </source>
</evidence>
<dbReference type="Proteomes" id="UP000076863">
    <property type="component" value="Unassembled WGS sequence"/>
</dbReference>
<reference evidence="2 3" key="1">
    <citation type="journal article" date="2016" name="Genome Biol. Evol.">
        <title>Divergent and convergent evolution of fungal pathogenicity.</title>
        <authorList>
            <person name="Shang Y."/>
            <person name="Xiao G."/>
            <person name="Zheng P."/>
            <person name="Cen K."/>
            <person name="Zhan S."/>
            <person name="Wang C."/>
        </authorList>
    </citation>
    <scope>NUCLEOTIDE SEQUENCE [LARGE SCALE GENOMIC DNA]</scope>
    <source>
        <strain evidence="2 3">RCEF 3172</strain>
    </source>
</reference>
<feature type="region of interest" description="Disordered" evidence="1">
    <location>
        <begin position="79"/>
        <end position="137"/>
    </location>
</feature>
<evidence type="ECO:0000256" key="1">
    <source>
        <dbReference type="SAM" id="MobiDB-lite"/>
    </source>
</evidence>
<evidence type="ECO:0000313" key="3">
    <source>
        <dbReference type="Proteomes" id="UP000076863"/>
    </source>
</evidence>
<keyword evidence="3" id="KW-1185">Reference proteome</keyword>
<comment type="caution">
    <text evidence="2">The sequence shown here is derived from an EMBL/GenBank/DDBJ whole genome shotgun (WGS) entry which is preliminary data.</text>
</comment>
<accession>A0A166VVF8</accession>
<dbReference type="AlphaFoldDB" id="A0A166VVF8"/>